<dbReference type="PROSITE" id="PS50949">
    <property type="entry name" value="HTH_GNTR"/>
    <property type="match status" value="1"/>
</dbReference>
<dbReference type="GO" id="GO:0003700">
    <property type="term" value="F:DNA-binding transcription factor activity"/>
    <property type="evidence" value="ECO:0007669"/>
    <property type="project" value="InterPro"/>
</dbReference>
<comment type="similarity">
    <text evidence="1">In the C-terminal section; belongs to the class-I pyridoxal-phosphate-dependent aminotransferase family.</text>
</comment>
<dbReference type="Pfam" id="PF00155">
    <property type="entry name" value="Aminotran_1_2"/>
    <property type="match status" value="1"/>
</dbReference>
<dbReference type="InterPro" id="IPR051446">
    <property type="entry name" value="HTH_trans_reg/aminotransferase"/>
</dbReference>
<sequence>MSTYYIKASNAVEIIVSLEEQIRLGVLKPGESLPAIRELAQQIGVSPNTVATAYAKLRDAGLVVSDGRRGTTVALPPSHGDMLTELPAGLIDLASGNVDGNLLPPLNAAWLAEQGSLTGYDASGDASCLLEVARRWLTKEQLPSAEMGVFSGTLEAIAIALRLRVTPGARVWVEDPCWPPLLALLAGLRIKPVPLPVDAHGCLVPEPDKQVMAMILTLHAHNPTGATLSEERLNAMAALMQQQPHTLFILDGYWGPIADQPLPKLNLPANWLYILSVSKFLGPDLRVAVVSGSAAIVADMRRQQSLGPRWVSLLLQKLAAHLWLESEQNKVLSYAQQSYAARRATLVRGLADLGLAIPITGEGLHVWLPVADEASTLQALAAKGWGVQAGRPFRLQSPPAIRISLGNLTVDEAGVLARDIVSSLHRPKRSWI</sequence>
<evidence type="ECO:0000256" key="1">
    <source>
        <dbReference type="ARBA" id="ARBA00005384"/>
    </source>
</evidence>
<keyword evidence="3" id="KW-0805">Transcription regulation</keyword>
<reference evidence="8" key="1">
    <citation type="journal article" date="2011" name="Stand. Genomic Sci.">
        <title>Genome sequence of the filamentous, gliding Thiothrix nivea neotype strain (JP2(T)).</title>
        <authorList>
            <person name="Lapidus A."/>
            <person name="Nolan M."/>
            <person name="Lucas S."/>
            <person name="Glavina Del Rio T."/>
            <person name="Tice H."/>
            <person name="Cheng J.F."/>
            <person name="Tapia R."/>
            <person name="Han C."/>
            <person name="Goodwin L."/>
            <person name="Pitluck S."/>
            <person name="Liolios K."/>
            <person name="Pagani I."/>
            <person name="Ivanova N."/>
            <person name="Huntemann M."/>
            <person name="Mavromatis K."/>
            <person name="Mikhailova N."/>
            <person name="Pati A."/>
            <person name="Chen A."/>
            <person name="Palaniappan K."/>
            <person name="Land M."/>
            <person name="Brambilla E.M."/>
            <person name="Rohde M."/>
            <person name="Abt B."/>
            <person name="Verbarg S."/>
            <person name="Goker M."/>
            <person name="Bristow J."/>
            <person name="Eisen J.A."/>
            <person name="Markowitz V."/>
            <person name="Hugenholtz P."/>
            <person name="Kyrpides N.C."/>
            <person name="Klenk H.P."/>
            <person name="Woyke T."/>
        </authorList>
    </citation>
    <scope>NUCLEOTIDE SEQUENCE [LARGE SCALE GENOMIC DNA]</scope>
    <source>
        <strain evidence="8">ATCC 35100 / DSM 5205 / JP2</strain>
    </source>
</reference>
<feature type="domain" description="HTH gntR-type" evidence="6">
    <location>
        <begin position="8"/>
        <end position="76"/>
    </location>
</feature>
<dbReference type="RefSeq" id="WP_002707603.1">
    <property type="nucleotide sequence ID" value="NZ_JH651384.1"/>
</dbReference>
<dbReference type="Gene3D" id="3.40.640.10">
    <property type="entry name" value="Type I PLP-dependent aspartate aminotransferase-like (Major domain)"/>
    <property type="match status" value="1"/>
</dbReference>
<dbReference type="InterPro" id="IPR036390">
    <property type="entry name" value="WH_DNA-bd_sf"/>
</dbReference>
<dbReference type="SMART" id="SM00345">
    <property type="entry name" value="HTH_GNTR"/>
    <property type="match status" value="1"/>
</dbReference>
<dbReference type="Pfam" id="PF00392">
    <property type="entry name" value="GntR"/>
    <property type="match status" value="1"/>
</dbReference>
<dbReference type="InterPro" id="IPR036388">
    <property type="entry name" value="WH-like_DNA-bd_sf"/>
</dbReference>
<keyword evidence="8" id="KW-1185">Reference proteome</keyword>
<dbReference type="InterPro" id="IPR015421">
    <property type="entry name" value="PyrdxlP-dep_Trfase_major"/>
</dbReference>
<dbReference type="InterPro" id="IPR000524">
    <property type="entry name" value="Tscrpt_reg_HTH_GntR"/>
</dbReference>
<evidence type="ECO:0000313" key="7">
    <source>
        <dbReference type="EMBL" id="EIJ33654.1"/>
    </source>
</evidence>
<dbReference type="OrthoDB" id="9766445at2"/>
<dbReference type="SUPFAM" id="SSF53383">
    <property type="entry name" value="PLP-dependent transferases"/>
    <property type="match status" value="1"/>
</dbReference>
<keyword evidence="2" id="KW-0663">Pyridoxal phosphate</keyword>
<evidence type="ECO:0000256" key="3">
    <source>
        <dbReference type="ARBA" id="ARBA00023015"/>
    </source>
</evidence>
<dbReference type="CDD" id="cd00609">
    <property type="entry name" value="AAT_like"/>
    <property type="match status" value="1"/>
</dbReference>
<dbReference type="EMBL" id="JH651384">
    <property type="protein sequence ID" value="EIJ33654.1"/>
    <property type="molecule type" value="Genomic_DNA"/>
</dbReference>
<dbReference type="InterPro" id="IPR004839">
    <property type="entry name" value="Aminotransferase_I/II_large"/>
</dbReference>
<dbReference type="InterPro" id="IPR015424">
    <property type="entry name" value="PyrdxlP-dep_Trfase"/>
</dbReference>
<dbReference type="Proteomes" id="UP000005317">
    <property type="component" value="Unassembled WGS sequence"/>
</dbReference>
<evidence type="ECO:0000313" key="8">
    <source>
        <dbReference type="Proteomes" id="UP000005317"/>
    </source>
</evidence>
<evidence type="ECO:0000256" key="5">
    <source>
        <dbReference type="ARBA" id="ARBA00023163"/>
    </source>
</evidence>
<dbReference type="SUPFAM" id="SSF46785">
    <property type="entry name" value="Winged helix' DNA-binding domain"/>
    <property type="match status" value="1"/>
</dbReference>
<dbReference type="PANTHER" id="PTHR46577">
    <property type="entry name" value="HTH-TYPE TRANSCRIPTIONAL REGULATORY PROTEIN GABR"/>
    <property type="match status" value="1"/>
</dbReference>
<keyword evidence="5" id="KW-0804">Transcription</keyword>
<proteinExistence type="inferred from homology"/>
<dbReference type="CDD" id="cd07377">
    <property type="entry name" value="WHTH_GntR"/>
    <property type="match status" value="1"/>
</dbReference>
<dbReference type="Gene3D" id="1.10.10.10">
    <property type="entry name" value="Winged helix-like DNA-binding domain superfamily/Winged helix DNA-binding domain"/>
    <property type="match status" value="1"/>
</dbReference>
<evidence type="ECO:0000256" key="2">
    <source>
        <dbReference type="ARBA" id="ARBA00022898"/>
    </source>
</evidence>
<accession>A0A656HCC9</accession>
<keyword evidence="4" id="KW-0238">DNA-binding</keyword>
<gene>
    <name evidence="7" type="ORF">Thini_1030</name>
</gene>
<protein>
    <submittedName>
        <fullName evidence="7">Transcriptional regulator, GntR family</fullName>
    </submittedName>
</protein>
<dbReference type="GO" id="GO:0030170">
    <property type="term" value="F:pyridoxal phosphate binding"/>
    <property type="evidence" value="ECO:0007669"/>
    <property type="project" value="InterPro"/>
</dbReference>
<dbReference type="AlphaFoldDB" id="A0A656HCC9"/>
<evidence type="ECO:0000259" key="6">
    <source>
        <dbReference type="PROSITE" id="PS50949"/>
    </source>
</evidence>
<organism evidence="7 8">
    <name type="scientific">Thiothrix nivea (strain ATCC 35100 / DSM 5205 / JP2)</name>
    <dbReference type="NCBI Taxonomy" id="870187"/>
    <lineage>
        <taxon>Bacteria</taxon>
        <taxon>Pseudomonadati</taxon>
        <taxon>Pseudomonadota</taxon>
        <taxon>Gammaproteobacteria</taxon>
        <taxon>Thiotrichales</taxon>
        <taxon>Thiotrichaceae</taxon>
        <taxon>Thiothrix</taxon>
    </lineage>
</organism>
<dbReference type="PANTHER" id="PTHR46577:SF1">
    <property type="entry name" value="HTH-TYPE TRANSCRIPTIONAL REGULATORY PROTEIN GABR"/>
    <property type="match status" value="1"/>
</dbReference>
<dbReference type="GO" id="GO:0003677">
    <property type="term" value="F:DNA binding"/>
    <property type="evidence" value="ECO:0007669"/>
    <property type="project" value="UniProtKB-KW"/>
</dbReference>
<name>A0A656HCC9_THINJ</name>
<evidence type="ECO:0000256" key="4">
    <source>
        <dbReference type="ARBA" id="ARBA00023125"/>
    </source>
</evidence>